<evidence type="ECO:0000313" key="2">
    <source>
        <dbReference type="EMBL" id="CAA0327341.1"/>
    </source>
</evidence>
<dbReference type="KEGG" id="ath:AT1G70209"/>
<dbReference type="EMBL" id="CACSHJ010000087">
    <property type="protein sequence ID" value="CAA0327341.1"/>
    <property type="molecule type" value="Genomic_DNA"/>
</dbReference>
<accession>A0A654EP74</accession>
<proteinExistence type="predicted"/>
<gene>
    <name evidence="1" type="ordered locus">At1g70209</name>
    <name evidence="3" type="ORF">AN1_LOCUS6055</name>
    <name evidence="2" type="ORF">C24_LOCUS5944</name>
</gene>
<dbReference type="EMBL" id="CACRSJ010000104">
    <property type="protein sequence ID" value="VYS50585.1"/>
    <property type="molecule type" value="Genomic_DNA"/>
</dbReference>
<dbReference type="Araport" id="AT1G70209"/>
<dbReference type="OrthoDB" id="10270710at2759"/>
<name>A0A654EP74_ARATH</name>
<protein>
    <submittedName>
        <fullName evidence="3">Uncharacterized protein</fullName>
    </submittedName>
</protein>
<evidence type="ECO:0000313" key="4">
    <source>
        <dbReference type="Proteomes" id="UP000426265"/>
    </source>
</evidence>
<evidence type="ECO:0000313" key="1">
    <source>
        <dbReference type="Araport" id="AT1G70209"/>
    </source>
</evidence>
<reference evidence="3 4" key="1">
    <citation type="submission" date="2019-11" db="EMBL/GenBank/DDBJ databases">
        <authorList>
            <person name="Jiao W.-B."/>
            <person name="Schneeberger K."/>
        </authorList>
    </citation>
    <scope>NUCLEOTIDE SEQUENCE [LARGE SCALE GENOMIC DNA]</scope>
    <source>
        <strain evidence="4">cv. An-1</strain>
        <strain evidence="5">cv. C24</strain>
    </source>
</reference>
<sequence length="47" mass="5587">MVLLQMKQRDGYRFRYARENGTVVTVPSIETGLVRSFIGFCFEFFYL</sequence>
<evidence type="ECO:0000313" key="5">
    <source>
        <dbReference type="Proteomes" id="UP000434276"/>
    </source>
</evidence>
<organism evidence="3 4">
    <name type="scientific">Arabidopsis thaliana</name>
    <name type="common">Mouse-ear cress</name>
    <dbReference type="NCBI Taxonomy" id="3702"/>
    <lineage>
        <taxon>Eukaryota</taxon>
        <taxon>Viridiplantae</taxon>
        <taxon>Streptophyta</taxon>
        <taxon>Embryophyta</taxon>
        <taxon>Tracheophyta</taxon>
        <taxon>Spermatophyta</taxon>
        <taxon>Magnoliopsida</taxon>
        <taxon>eudicotyledons</taxon>
        <taxon>Gunneridae</taxon>
        <taxon>Pentapetalae</taxon>
        <taxon>rosids</taxon>
        <taxon>malvids</taxon>
        <taxon>Brassicales</taxon>
        <taxon>Brassicaceae</taxon>
        <taxon>Camelineae</taxon>
        <taxon>Arabidopsis</taxon>
    </lineage>
</organism>
<evidence type="ECO:0000313" key="3">
    <source>
        <dbReference type="EMBL" id="VYS50585.1"/>
    </source>
</evidence>
<dbReference type="RefSeq" id="NP_001117577.1">
    <property type="nucleotide sequence ID" value="NM_001124105.1"/>
</dbReference>
<dbReference type="Proteomes" id="UP000434276">
    <property type="component" value="Unassembled WGS sequence"/>
</dbReference>
<dbReference type="AlphaFoldDB" id="A0A654EP74"/>
<dbReference type="Proteomes" id="UP000426265">
    <property type="component" value="Unassembled WGS sequence"/>
</dbReference>
<dbReference type="GeneID" id="6241008"/>